<dbReference type="PATRIC" id="fig|1360.105.peg.16"/>
<evidence type="ECO:0000313" key="10">
    <source>
        <dbReference type="Proteomes" id="UP000053058"/>
    </source>
</evidence>
<accession>A0A0V8CN67</accession>
<evidence type="ECO:0000256" key="7">
    <source>
        <dbReference type="SAM" id="Phobius"/>
    </source>
</evidence>
<evidence type="ECO:0000313" key="9">
    <source>
        <dbReference type="EMBL" id="KSU02738.1"/>
    </source>
</evidence>
<reference evidence="10" key="1">
    <citation type="submission" date="2015-10" db="EMBL/GenBank/DDBJ databases">
        <title>Draft Genome Sequences of 11 Lactococcus lactis subspecies cremoris strains.</title>
        <authorList>
            <person name="Wels M."/>
            <person name="Backus L."/>
            <person name="Boekhorst J."/>
            <person name="Dijkstra A."/>
            <person name="Beerthuizen M."/>
            <person name="Kelly W."/>
            <person name="Siezen R."/>
            <person name="Bachmann H."/>
            <person name="Van Hijum S."/>
        </authorList>
    </citation>
    <scope>NUCLEOTIDE SEQUENCE [LARGE SCALE GENOMIC DNA]</scope>
    <source>
        <strain evidence="10">KF282</strain>
    </source>
</reference>
<dbReference type="InterPro" id="IPR011701">
    <property type="entry name" value="MFS"/>
</dbReference>
<dbReference type="RefSeq" id="WP_058218296.1">
    <property type="nucleotide sequence ID" value="NZ_LKLI01000083.1"/>
</dbReference>
<dbReference type="CDD" id="cd06173">
    <property type="entry name" value="MFS_MefA_like"/>
    <property type="match status" value="1"/>
</dbReference>
<evidence type="ECO:0000256" key="6">
    <source>
        <dbReference type="ARBA" id="ARBA00023136"/>
    </source>
</evidence>
<feature type="transmembrane region" description="Helical" evidence="7">
    <location>
        <begin position="311"/>
        <end position="332"/>
    </location>
</feature>
<evidence type="ECO:0000256" key="1">
    <source>
        <dbReference type="ARBA" id="ARBA00004651"/>
    </source>
</evidence>
<dbReference type="Proteomes" id="UP000053058">
    <property type="component" value="Unassembled WGS sequence"/>
</dbReference>
<feature type="transmembrane region" description="Helical" evidence="7">
    <location>
        <begin position="168"/>
        <end position="186"/>
    </location>
</feature>
<dbReference type="GO" id="GO:0022857">
    <property type="term" value="F:transmembrane transporter activity"/>
    <property type="evidence" value="ECO:0007669"/>
    <property type="project" value="InterPro"/>
</dbReference>
<keyword evidence="6 7" id="KW-0472">Membrane</keyword>
<feature type="transmembrane region" description="Helical" evidence="7">
    <location>
        <begin position="375"/>
        <end position="394"/>
    </location>
</feature>
<dbReference type="InterPro" id="IPR020846">
    <property type="entry name" value="MFS_dom"/>
</dbReference>
<sequence length="400" mass="44325">MKYLQNLKNKHIPLMMSPFVSQLGLSVYLIGLNWLIVEATGTTKQLGIIQAVSGVAFIITDVFVGVLVDKYNPKILILLTNLLSALVNFGGAIFVNSNQPQTLLLIVTTFSLNIMLAINYPSVKALVPSVIKSNKIQRFNAISNTIYGFASILAPLICSILLSLGKLSFNQFLLVNGLLFLFAALINNRIDSPKSYSINISDKFIENLIEGFQYIRRTRKLILLISAMGIFNLCYSGFILLIPYLAKNYFQSNVSIYSIALLLMSLGGLAGGVNLARQTKSINSSKIYLELVIFSLILLGVVSYFNQYTWLGMVAVFGFVQAQLFGSIPTFIQKETDSKYLGRVFGLAFLAFDGAQPLGSLLFSNFIDSLSYKTYIGISIIMFISFVVIFTFEIKYNTSD</sequence>
<feature type="transmembrane region" description="Helical" evidence="7">
    <location>
        <begin position="344"/>
        <end position="363"/>
    </location>
</feature>
<evidence type="ECO:0000256" key="5">
    <source>
        <dbReference type="ARBA" id="ARBA00022989"/>
    </source>
</evidence>
<gene>
    <name evidence="9" type="ORF">KF282_1942</name>
</gene>
<feature type="transmembrane region" description="Helical" evidence="7">
    <location>
        <begin position="287"/>
        <end position="305"/>
    </location>
</feature>
<comment type="subcellular location">
    <subcellularLocation>
        <location evidence="1">Cell membrane</location>
        <topology evidence="1">Multi-pass membrane protein</topology>
    </subcellularLocation>
</comment>
<evidence type="ECO:0000256" key="3">
    <source>
        <dbReference type="ARBA" id="ARBA00022475"/>
    </source>
</evidence>
<keyword evidence="3" id="KW-1003">Cell membrane</keyword>
<evidence type="ECO:0000256" key="2">
    <source>
        <dbReference type="ARBA" id="ARBA00022448"/>
    </source>
</evidence>
<evidence type="ECO:0000259" key="8">
    <source>
        <dbReference type="PROSITE" id="PS50850"/>
    </source>
</evidence>
<feature type="domain" description="Major facilitator superfamily (MFS) profile" evidence="8">
    <location>
        <begin position="1"/>
        <end position="397"/>
    </location>
</feature>
<feature type="transmembrane region" description="Helical" evidence="7">
    <location>
        <begin position="101"/>
        <end position="120"/>
    </location>
</feature>
<dbReference type="AlphaFoldDB" id="A0A0V8CN67"/>
<dbReference type="EMBL" id="LKLN01000076">
    <property type="protein sequence ID" value="KSU02738.1"/>
    <property type="molecule type" value="Genomic_DNA"/>
</dbReference>
<feature type="transmembrane region" description="Helical" evidence="7">
    <location>
        <begin position="75"/>
        <end position="95"/>
    </location>
</feature>
<dbReference type="GO" id="GO:0005886">
    <property type="term" value="C:plasma membrane"/>
    <property type="evidence" value="ECO:0007669"/>
    <property type="project" value="UniProtKB-SubCell"/>
</dbReference>
<keyword evidence="2" id="KW-0813">Transport</keyword>
<dbReference type="PROSITE" id="PS50850">
    <property type="entry name" value="MFS"/>
    <property type="match status" value="1"/>
</dbReference>
<proteinExistence type="predicted"/>
<organism evidence="9 10">
    <name type="scientific">Lactococcus lactis subsp. lactis</name>
    <name type="common">Streptococcus lactis</name>
    <dbReference type="NCBI Taxonomy" id="1360"/>
    <lineage>
        <taxon>Bacteria</taxon>
        <taxon>Bacillati</taxon>
        <taxon>Bacillota</taxon>
        <taxon>Bacilli</taxon>
        <taxon>Lactobacillales</taxon>
        <taxon>Streptococcaceae</taxon>
        <taxon>Lactococcus</taxon>
    </lineage>
</organism>
<feature type="transmembrane region" description="Helical" evidence="7">
    <location>
        <begin position="141"/>
        <end position="162"/>
    </location>
</feature>
<feature type="transmembrane region" description="Helical" evidence="7">
    <location>
        <begin position="48"/>
        <end position="68"/>
    </location>
</feature>
<dbReference type="Pfam" id="PF07690">
    <property type="entry name" value="MFS_1"/>
    <property type="match status" value="1"/>
</dbReference>
<feature type="transmembrane region" description="Helical" evidence="7">
    <location>
        <begin position="221"/>
        <end position="242"/>
    </location>
</feature>
<dbReference type="InterPro" id="IPR036259">
    <property type="entry name" value="MFS_trans_sf"/>
</dbReference>
<keyword evidence="4 7" id="KW-0812">Transmembrane</keyword>
<comment type="caution">
    <text evidence="9">The sequence shown here is derived from an EMBL/GenBank/DDBJ whole genome shotgun (WGS) entry which is preliminary data.</text>
</comment>
<feature type="transmembrane region" description="Helical" evidence="7">
    <location>
        <begin position="254"/>
        <end position="275"/>
    </location>
</feature>
<feature type="transmembrane region" description="Helical" evidence="7">
    <location>
        <begin position="12"/>
        <end position="36"/>
    </location>
</feature>
<evidence type="ECO:0000256" key="4">
    <source>
        <dbReference type="ARBA" id="ARBA00022692"/>
    </source>
</evidence>
<dbReference type="PANTHER" id="PTHR23513:SF6">
    <property type="entry name" value="MAJOR FACILITATOR SUPERFAMILY ASSOCIATED DOMAIN-CONTAINING PROTEIN"/>
    <property type="match status" value="1"/>
</dbReference>
<keyword evidence="5 7" id="KW-1133">Transmembrane helix</keyword>
<dbReference type="SUPFAM" id="SSF103473">
    <property type="entry name" value="MFS general substrate transporter"/>
    <property type="match status" value="1"/>
</dbReference>
<dbReference type="PANTHER" id="PTHR23513">
    <property type="entry name" value="INTEGRAL MEMBRANE EFFLUX PROTEIN-RELATED"/>
    <property type="match status" value="1"/>
</dbReference>
<name>A0A0V8CN67_LACLL</name>
<dbReference type="Gene3D" id="1.20.1250.20">
    <property type="entry name" value="MFS general substrate transporter like domains"/>
    <property type="match status" value="1"/>
</dbReference>
<protein>
    <submittedName>
        <fullName evidence="9">Permease</fullName>
    </submittedName>
</protein>